<sequence>MAPMTRTRRLKEAQMAAEEVVVPPTVDEEVLPPAAEEVIPKAEIKVEKEVLPPTIKKKMIPKADIAVKEEVAPEGCCTGSFSHPAPIVIWVEHQRHCYLGFLARPQPGIFFMFTISFYYDK</sequence>
<accession>A0AAX6FEL6</accession>
<evidence type="ECO:0000313" key="1">
    <source>
        <dbReference type="EMBL" id="KAJ6814441.1"/>
    </source>
</evidence>
<reference evidence="1" key="2">
    <citation type="submission" date="2023-04" db="EMBL/GenBank/DDBJ databases">
        <authorList>
            <person name="Bruccoleri R.E."/>
            <person name="Oakeley E.J."/>
            <person name="Faust A.-M."/>
            <person name="Dessus-Babus S."/>
            <person name="Altorfer M."/>
            <person name="Burckhardt D."/>
            <person name="Oertli M."/>
            <person name="Naumann U."/>
            <person name="Petersen F."/>
            <person name="Wong J."/>
        </authorList>
    </citation>
    <scope>NUCLEOTIDE SEQUENCE</scope>
    <source>
        <strain evidence="1">GSM-AAB239-AS_SAM_17_03QT</strain>
        <tissue evidence="1">Leaf</tissue>
    </source>
</reference>
<comment type="caution">
    <text evidence="1">The sequence shown here is derived from an EMBL/GenBank/DDBJ whole genome shotgun (WGS) entry which is preliminary data.</text>
</comment>
<proteinExistence type="predicted"/>
<dbReference type="EMBL" id="JANAVB010029785">
    <property type="protein sequence ID" value="KAJ6814441.1"/>
    <property type="molecule type" value="Genomic_DNA"/>
</dbReference>
<dbReference type="AlphaFoldDB" id="A0AAX6FEL6"/>
<organism evidence="1 2">
    <name type="scientific">Iris pallida</name>
    <name type="common">Sweet iris</name>
    <dbReference type="NCBI Taxonomy" id="29817"/>
    <lineage>
        <taxon>Eukaryota</taxon>
        <taxon>Viridiplantae</taxon>
        <taxon>Streptophyta</taxon>
        <taxon>Embryophyta</taxon>
        <taxon>Tracheophyta</taxon>
        <taxon>Spermatophyta</taxon>
        <taxon>Magnoliopsida</taxon>
        <taxon>Liliopsida</taxon>
        <taxon>Asparagales</taxon>
        <taxon>Iridaceae</taxon>
        <taxon>Iridoideae</taxon>
        <taxon>Irideae</taxon>
        <taxon>Iris</taxon>
    </lineage>
</organism>
<reference evidence="1" key="1">
    <citation type="journal article" date="2023" name="GigaByte">
        <title>Genome assembly of the bearded iris, Iris pallida Lam.</title>
        <authorList>
            <person name="Bruccoleri R.E."/>
            <person name="Oakeley E.J."/>
            <person name="Faust A.M.E."/>
            <person name="Altorfer M."/>
            <person name="Dessus-Babus S."/>
            <person name="Burckhardt D."/>
            <person name="Oertli M."/>
            <person name="Naumann U."/>
            <person name="Petersen F."/>
            <person name="Wong J."/>
        </authorList>
    </citation>
    <scope>NUCLEOTIDE SEQUENCE</scope>
    <source>
        <strain evidence="1">GSM-AAB239-AS_SAM_17_03QT</strain>
    </source>
</reference>
<dbReference type="Proteomes" id="UP001140949">
    <property type="component" value="Unassembled WGS sequence"/>
</dbReference>
<gene>
    <name evidence="1" type="ORF">M6B38_140740</name>
</gene>
<evidence type="ECO:0000313" key="2">
    <source>
        <dbReference type="Proteomes" id="UP001140949"/>
    </source>
</evidence>
<keyword evidence="2" id="KW-1185">Reference proteome</keyword>
<protein>
    <submittedName>
        <fullName evidence="1">Uncharacterized protein</fullName>
    </submittedName>
</protein>
<name>A0AAX6FEL6_IRIPA</name>